<comment type="caution">
    <text evidence="1">The sequence shown here is derived from an EMBL/GenBank/DDBJ whole genome shotgun (WGS) entry which is preliminary data.</text>
</comment>
<evidence type="ECO:0000313" key="2">
    <source>
        <dbReference type="Proteomes" id="UP000419138"/>
    </source>
</evidence>
<sequence>MRVDEPPPAGRATGAGAAPGARRYPLVRIHRTGPYRLPLAGVARRSGLPPDMVRRFVALGLVDAERDAAGRLWFRTTAPSALARAQRLRAGLCLNYAAVGVVLDLLDRIERLETALRQRERAAEERTPWT</sequence>
<dbReference type="RefSeq" id="WP_153520532.1">
    <property type="nucleotide sequence ID" value="NZ_JBEPDZ010000016.1"/>
</dbReference>
<organism evidence="1 2">
    <name type="scientific">Streptomyces jumonjinensis</name>
    <dbReference type="NCBI Taxonomy" id="1945"/>
    <lineage>
        <taxon>Bacteria</taxon>
        <taxon>Bacillati</taxon>
        <taxon>Actinomycetota</taxon>
        <taxon>Actinomycetes</taxon>
        <taxon>Kitasatosporales</taxon>
        <taxon>Streptomycetaceae</taxon>
        <taxon>Streptomyces</taxon>
    </lineage>
</organism>
<dbReference type="Proteomes" id="UP000419138">
    <property type="component" value="Unassembled WGS sequence"/>
</dbReference>
<dbReference type="Pfam" id="PF13591">
    <property type="entry name" value="MerR_2"/>
    <property type="match status" value="1"/>
</dbReference>
<dbReference type="Gene3D" id="1.10.1660.10">
    <property type="match status" value="1"/>
</dbReference>
<dbReference type="OrthoDB" id="5526358at2"/>
<name>A0A646K9J0_STRJU</name>
<reference evidence="1 2" key="1">
    <citation type="submission" date="2019-05" db="EMBL/GenBank/DDBJ databases">
        <title>Comparative genomics and metabolomics analyses of clavulanic acid producing Streptomyces species provides insight into specialized metabolism and evolution of beta-lactam biosynthetic gene clusters.</title>
        <authorList>
            <person name="Moore M.A."/>
            <person name="Cruz-Morales P."/>
            <person name="Barona Gomez F."/>
            <person name="Kapil T."/>
        </authorList>
    </citation>
    <scope>NUCLEOTIDE SEQUENCE [LARGE SCALE GENOMIC DNA]</scope>
    <source>
        <strain evidence="1 2">NRRL 5741</strain>
    </source>
</reference>
<evidence type="ECO:0000313" key="1">
    <source>
        <dbReference type="EMBL" id="MQS98767.1"/>
    </source>
</evidence>
<keyword evidence="2" id="KW-1185">Reference proteome</keyword>
<dbReference type="AlphaFoldDB" id="A0A646K9J0"/>
<gene>
    <name evidence="1" type="ORF">FF041_00675</name>
</gene>
<proteinExistence type="predicted"/>
<dbReference type="EMBL" id="VCLA01000004">
    <property type="protein sequence ID" value="MQS98767.1"/>
    <property type="molecule type" value="Genomic_DNA"/>
</dbReference>
<protein>
    <recommendedName>
        <fullName evidence="3">MerR family transcriptional regulator</fullName>
    </recommendedName>
</protein>
<evidence type="ECO:0008006" key="3">
    <source>
        <dbReference type="Google" id="ProtNLM"/>
    </source>
</evidence>
<accession>A0A646K9J0</accession>